<feature type="region of interest" description="Disordered" evidence="1">
    <location>
        <begin position="62"/>
        <end position="120"/>
    </location>
</feature>
<dbReference type="AlphaFoldDB" id="A0A2G9UWG3"/>
<feature type="compositionally biased region" description="Basic and acidic residues" evidence="1">
    <location>
        <begin position="241"/>
        <end position="251"/>
    </location>
</feature>
<accession>A0A2G9UWG3</accession>
<proteinExistence type="predicted"/>
<evidence type="ECO:0000256" key="2">
    <source>
        <dbReference type="SAM" id="Phobius"/>
    </source>
</evidence>
<evidence type="ECO:0000313" key="4">
    <source>
        <dbReference type="Proteomes" id="UP000230423"/>
    </source>
</evidence>
<feature type="compositionally biased region" description="Low complexity" evidence="1">
    <location>
        <begin position="98"/>
        <end position="113"/>
    </location>
</feature>
<feature type="region of interest" description="Disordered" evidence="1">
    <location>
        <begin position="1"/>
        <end position="21"/>
    </location>
</feature>
<feature type="compositionally biased region" description="Pro residues" evidence="1">
    <location>
        <begin position="132"/>
        <end position="164"/>
    </location>
</feature>
<evidence type="ECO:0000313" key="3">
    <source>
        <dbReference type="EMBL" id="PIO74513.1"/>
    </source>
</evidence>
<keyword evidence="4" id="KW-1185">Reference proteome</keyword>
<keyword evidence="2" id="KW-1133">Transmembrane helix</keyword>
<feature type="compositionally biased region" description="Basic residues" evidence="1">
    <location>
        <begin position="62"/>
        <end position="77"/>
    </location>
</feature>
<gene>
    <name evidence="3" type="ORF">TELCIR_03477</name>
</gene>
<feature type="transmembrane region" description="Helical" evidence="2">
    <location>
        <begin position="40"/>
        <end position="58"/>
    </location>
</feature>
<reference evidence="3 4" key="1">
    <citation type="submission" date="2015-09" db="EMBL/GenBank/DDBJ databases">
        <title>Draft genome of the parasitic nematode Teladorsagia circumcincta isolate WARC Sus (inbred).</title>
        <authorList>
            <person name="Mitreva M."/>
        </authorList>
    </citation>
    <scope>NUCLEOTIDE SEQUENCE [LARGE SCALE GENOMIC DNA]</scope>
    <source>
        <strain evidence="3 4">S</strain>
    </source>
</reference>
<sequence length="251" mass="26749">MQAAKVHTPTPPASSPSAPDQPLYVVVQDYWKAADRKTQVAVVAGLVAVTAGTTYLVVKYRNRPKKGAVAKSTRSKRSIREAKAKTPSKSSKSKKSTKSSSKPKTPRKSGTSTLSAQSPKVYAGDVIMALPPTVPTYTVPPPPEPAPPAPAPLEPALEPSPAPPSASVKIDSGSILFPQKSPPKPKAEVKRKSSIRIPFFGKEKTTSKTLPPTVETKKTTSKMLPPKEKSKTSKQKSSSKSSEHKKPSPKK</sequence>
<dbReference type="Proteomes" id="UP000230423">
    <property type="component" value="Unassembled WGS sequence"/>
</dbReference>
<organism evidence="3 4">
    <name type="scientific">Teladorsagia circumcincta</name>
    <name type="common">Brown stomach worm</name>
    <name type="synonym">Ostertagia circumcincta</name>
    <dbReference type="NCBI Taxonomy" id="45464"/>
    <lineage>
        <taxon>Eukaryota</taxon>
        <taxon>Metazoa</taxon>
        <taxon>Ecdysozoa</taxon>
        <taxon>Nematoda</taxon>
        <taxon>Chromadorea</taxon>
        <taxon>Rhabditida</taxon>
        <taxon>Rhabditina</taxon>
        <taxon>Rhabditomorpha</taxon>
        <taxon>Strongyloidea</taxon>
        <taxon>Trichostrongylidae</taxon>
        <taxon>Teladorsagia</taxon>
    </lineage>
</organism>
<dbReference type="PRINTS" id="PR01217">
    <property type="entry name" value="PRICHEXTENSN"/>
</dbReference>
<keyword evidence="2" id="KW-0812">Transmembrane</keyword>
<dbReference type="EMBL" id="KZ345264">
    <property type="protein sequence ID" value="PIO74513.1"/>
    <property type="molecule type" value="Genomic_DNA"/>
</dbReference>
<name>A0A2G9UWG3_TELCI</name>
<protein>
    <submittedName>
        <fullName evidence="3">Uncharacterized protein</fullName>
    </submittedName>
</protein>
<keyword evidence="2" id="KW-0472">Membrane</keyword>
<evidence type="ECO:0000256" key="1">
    <source>
        <dbReference type="SAM" id="MobiDB-lite"/>
    </source>
</evidence>
<feature type="region of interest" description="Disordered" evidence="1">
    <location>
        <begin position="132"/>
        <end position="251"/>
    </location>
</feature>